<protein>
    <recommendedName>
        <fullName evidence="1">HNH nuclease domain-containing protein</fullName>
    </recommendedName>
</protein>
<organism evidence="2 3">
    <name type="scientific">Roseivivax halodurans JCM 10272</name>
    <dbReference type="NCBI Taxonomy" id="1449350"/>
    <lineage>
        <taxon>Bacteria</taxon>
        <taxon>Pseudomonadati</taxon>
        <taxon>Pseudomonadota</taxon>
        <taxon>Alphaproteobacteria</taxon>
        <taxon>Rhodobacterales</taxon>
        <taxon>Roseobacteraceae</taxon>
        <taxon>Roseivivax</taxon>
    </lineage>
</organism>
<dbReference type="EMBL" id="JALZ01000027">
    <property type="protein sequence ID" value="ETX13393.1"/>
    <property type="molecule type" value="Genomic_DNA"/>
</dbReference>
<dbReference type="AlphaFoldDB" id="X7EE72"/>
<comment type="caution">
    <text evidence="2">The sequence shown here is derived from an EMBL/GenBank/DDBJ whole genome shotgun (WGS) entry which is preliminary data.</text>
</comment>
<sequence length="301" mass="33840">MDDALRAAAFSHVRGLVQRHGLITSEHLKAGFSFRGERVPLINPQRGIFKPRSMRHLLSIRTVFPKKGAKVWYDDQRRVHEQIYAGSETVDYAFMGDNPDAADNRWLREAYDNAIPIIYFLGVAPGHYQALTPVFVSGWNPSLLKADIVFGEEHTSSAPQDAVERRYGLRQVKQRLHQATFRAAVMSAYGGRCALSRLPVTRLLDAAHIMPDANEALGQPLVQNGLPMSKIHHSAFDSQLIGIDPDFRVHVSPQLMEENDGPVLEAMKELHGDLIHLPARSRDYPDRDRLAARFADFQAAF</sequence>
<reference evidence="2 3" key="1">
    <citation type="submission" date="2014-01" db="EMBL/GenBank/DDBJ databases">
        <title>Roseivivax halodurans JCM 10272 Genome Sequencing.</title>
        <authorList>
            <person name="Lai Q."/>
            <person name="Li G."/>
            <person name="Shao Z."/>
        </authorList>
    </citation>
    <scope>NUCLEOTIDE SEQUENCE [LARGE SCALE GENOMIC DNA]</scope>
    <source>
        <strain evidence="2 3">JCM 10272</strain>
    </source>
</reference>
<evidence type="ECO:0000259" key="1">
    <source>
        <dbReference type="Pfam" id="PF13391"/>
    </source>
</evidence>
<feature type="domain" description="HNH nuclease" evidence="1">
    <location>
        <begin position="193"/>
        <end position="244"/>
    </location>
</feature>
<dbReference type="eggNOG" id="COG3440">
    <property type="taxonomic scope" value="Bacteria"/>
</dbReference>
<dbReference type="RefSeq" id="WP_211242009.1">
    <property type="nucleotide sequence ID" value="NZ_JALZ01000027.1"/>
</dbReference>
<dbReference type="InterPro" id="IPR003615">
    <property type="entry name" value="HNH_nuc"/>
</dbReference>
<accession>X7EE72</accession>
<keyword evidence="3" id="KW-1185">Reference proteome</keyword>
<dbReference type="Pfam" id="PF13391">
    <property type="entry name" value="HNH_2"/>
    <property type="match status" value="1"/>
</dbReference>
<gene>
    <name evidence="2" type="ORF">OCH239_10450</name>
</gene>
<dbReference type="Proteomes" id="UP000022447">
    <property type="component" value="Unassembled WGS sequence"/>
</dbReference>
<evidence type="ECO:0000313" key="3">
    <source>
        <dbReference type="Proteomes" id="UP000022447"/>
    </source>
</evidence>
<name>X7EE72_9RHOB</name>
<evidence type="ECO:0000313" key="2">
    <source>
        <dbReference type="EMBL" id="ETX13393.1"/>
    </source>
</evidence>
<proteinExistence type="predicted"/>